<organism evidence="1">
    <name type="scientific">Loa loa</name>
    <name type="common">Eye worm</name>
    <name type="synonym">Filaria loa</name>
    <dbReference type="NCBI Taxonomy" id="7209"/>
    <lineage>
        <taxon>Eukaryota</taxon>
        <taxon>Metazoa</taxon>
        <taxon>Ecdysozoa</taxon>
        <taxon>Nematoda</taxon>
        <taxon>Chromadorea</taxon>
        <taxon>Rhabditida</taxon>
        <taxon>Spirurina</taxon>
        <taxon>Spiruromorpha</taxon>
        <taxon>Filarioidea</taxon>
        <taxon>Onchocercidae</taxon>
        <taxon>Loa</taxon>
    </lineage>
</organism>
<dbReference type="EMBL" id="JH712075">
    <property type="protein sequence ID" value="EJD76449.1"/>
    <property type="molecule type" value="Genomic_DNA"/>
</dbReference>
<dbReference type="CTD" id="31251438"/>
<dbReference type="RefSeq" id="XP_020307245.1">
    <property type="nucleotide sequence ID" value="XM_020449275.1"/>
</dbReference>
<sequence>MSRRYIYAYFPRLNYNDIFPDPPSLDNKLRYPFYSLNAFPVAYPQFNDLSTKRQLNYYRRHDKEFVN</sequence>
<evidence type="ECO:0000313" key="1">
    <source>
        <dbReference type="EMBL" id="EJD76449.1"/>
    </source>
</evidence>
<name>A0A1S0ULJ3_LOALO</name>
<proteinExistence type="predicted"/>
<protein>
    <submittedName>
        <fullName evidence="1">Uncharacterized protein</fullName>
    </submittedName>
</protein>
<dbReference type="InParanoid" id="A0A1S0ULJ3"/>
<reference evidence="1" key="1">
    <citation type="submission" date="2012-04" db="EMBL/GenBank/DDBJ databases">
        <title>The Genome Sequence of Loa loa.</title>
        <authorList>
            <consortium name="The Broad Institute Genome Sequencing Platform"/>
            <consortium name="Broad Institute Genome Sequencing Center for Infectious Disease"/>
            <person name="Nutman T.B."/>
            <person name="Fink D.L."/>
            <person name="Russ C."/>
            <person name="Young S."/>
            <person name="Zeng Q."/>
            <person name="Gargeya S."/>
            <person name="Alvarado L."/>
            <person name="Berlin A."/>
            <person name="Chapman S.B."/>
            <person name="Chen Z."/>
            <person name="Freedman E."/>
            <person name="Gellesch M."/>
            <person name="Goldberg J."/>
            <person name="Griggs A."/>
            <person name="Gujja S."/>
            <person name="Heilman E.R."/>
            <person name="Heiman D."/>
            <person name="Howarth C."/>
            <person name="Mehta T."/>
            <person name="Neiman D."/>
            <person name="Pearson M."/>
            <person name="Roberts A."/>
            <person name="Saif S."/>
            <person name="Shea T."/>
            <person name="Shenoy N."/>
            <person name="Sisk P."/>
            <person name="Stolte C."/>
            <person name="Sykes S."/>
            <person name="White J."/>
            <person name="Yandava C."/>
            <person name="Haas B."/>
            <person name="Henn M.R."/>
            <person name="Nusbaum C."/>
            <person name="Birren B."/>
        </authorList>
    </citation>
    <scope>NUCLEOTIDE SEQUENCE [LARGE SCALE GENOMIC DNA]</scope>
</reference>
<dbReference type="AlphaFoldDB" id="A0A1S0ULJ3"/>
<dbReference type="KEGG" id="loa:LOAG_16624"/>
<accession>A0A1S0ULJ3</accession>
<gene>
    <name evidence="1" type="ORF">LOAG_16624</name>
</gene>
<dbReference type="GeneID" id="31251438"/>